<evidence type="ECO:0000313" key="2">
    <source>
        <dbReference type="Proteomes" id="UP000317648"/>
    </source>
</evidence>
<organism evidence="1 2">
    <name type="scientific">Lignipirellula cremea</name>
    <dbReference type="NCBI Taxonomy" id="2528010"/>
    <lineage>
        <taxon>Bacteria</taxon>
        <taxon>Pseudomonadati</taxon>
        <taxon>Planctomycetota</taxon>
        <taxon>Planctomycetia</taxon>
        <taxon>Pirellulales</taxon>
        <taxon>Pirellulaceae</taxon>
        <taxon>Lignipirellula</taxon>
    </lineage>
</organism>
<evidence type="ECO:0000313" key="1">
    <source>
        <dbReference type="EMBL" id="QDU99121.1"/>
    </source>
</evidence>
<protein>
    <submittedName>
        <fullName evidence="1">Uncharacterized protein</fullName>
    </submittedName>
</protein>
<gene>
    <name evidence="1" type="ORF">Pla8534_70320</name>
</gene>
<dbReference type="AlphaFoldDB" id="A0A518E4U3"/>
<sequence length="49" mass="5740">MRNRIMFENDQILIGREPQTLVAVEDSNPTQILDIAVDVDQQICRFVFF</sequence>
<proteinExistence type="predicted"/>
<reference evidence="1 2" key="1">
    <citation type="submission" date="2019-02" db="EMBL/GenBank/DDBJ databases">
        <title>Deep-cultivation of Planctomycetes and their phenomic and genomic characterization uncovers novel biology.</title>
        <authorList>
            <person name="Wiegand S."/>
            <person name="Jogler M."/>
            <person name="Boedeker C."/>
            <person name="Pinto D."/>
            <person name="Vollmers J."/>
            <person name="Rivas-Marin E."/>
            <person name="Kohn T."/>
            <person name="Peeters S.H."/>
            <person name="Heuer A."/>
            <person name="Rast P."/>
            <person name="Oberbeckmann S."/>
            <person name="Bunk B."/>
            <person name="Jeske O."/>
            <person name="Meyerdierks A."/>
            <person name="Storesund J.E."/>
            <person name="Kallscheuer N."/>
            <person name="Luecker S."/>
            <person name="Lage O.M."/>
            <person name="Pohl T."/>
            <person name="Merkel B.J."/>
            <person name="Hornburger P."/>
            <person name="Mueller R.-W."/>
            <person name="Bruemmer F."/>
            <person name="Labrenz M."/>
            <person name="Spormann A.M."/>
            <person name="Op den Camp H."/>
            <person name="Overmann J."/>
            <person name="Amann R."/>
            <person name="Jetten M.S.M."/>
            <person name="Mascher T."/>
            <person name="Medema M.H."/>
            <person name="Devos D.P."/>
            <person name="Kaster A.-K."/>
            <person name="Ovreas L."/>
            <person name="Rohde M."/>
            <person name="Galperin M.Y."/>
            <person name="Jogler C."/>
        </authorList>
    </citation>
    <scope>NUCLEOTIDE SEQUENCE [LARGE SCALE GENOMIC DNA]</scope>
    <source>
        <strain evidence="1 2">Pla85_3_4</strain>
    </source>
</reference>
<dbReference type="EMBL" id="CP036433">
    <property type="protein sequence ID" value="QDU99121.1"/>
    <property type="molecule type" value="Genomic_DNA"/>
</dbReference>
<accession>A0A518E4U3</accession>
<dbReference type="Proteomes" id="UP000317648">
    <property type="component" value="Chromosome"/>
</dbReference>
<keyword evidence="2" id="KW-1185">Reference proteome</keyword>
<dbReference type="KEGG" id="lcre:Pla8534_70320"/>
<name>A0A518E4U3_9BACT</name>